<accession>A0AA38I839</accession>
<dbReference type="Proteomes" id="UP001168821">
    <property type="component" value="Unassembled WGS sequence"/>
</dbReference>
<gene>
    <name evidence="2" type="ORF">Zmor_016644</name>
</gene>
<protein>
    <submittedName>
        <fullName evidence="2">Uncharacterized protein</fullName>
    </submittedName>
</protein>
<evidence type="ECO:0000313" key="3">
    <source>
        <dbReference type="Proteomes" id="UP001168821"/>
    </source>
</evidence>
<organism evidence="2 3">
    <name type="scientific">Zophobas morio</name>
    <dbReference type="NCBI Taxonomy" id="2755281"/>
    <lineage>
        <taxon>Eukaryota</taxon>
        <taxon>Metazoa</taxon>
        <taxon>Ecdysozoa</taxon>
        <taxon>Arthropoda</taxon>
        <taxon>Hexapoda</taxon>
        <taxon>Insecta</taxon>
        <taxon>Pterygota</taxon>
        <taxon>Neoptera</taxon>
        <taxon>Endopterygota</taxon>
        <taxon>Coleoptera</taxon>
        <taxon>Polyphaga</taxon>
        <taxon>Cucujiformia</taxon>
        <taxon>Tenebrionidae</taxon>
        <taxon>Zophobas</taxon>
    </lineage>
</organism>
<comment type="caution">
    <text evidence="2">The sequence shown here is derived from an EMBL/GenBank/DDBJ whole genome shotgun (WGS) entry which is preliminary data.</text>
</comment>
<reference evidence="2" key="1">
    <citation type="journal article" date="2023" name="G3 (Bethesda)">
        <title>Whole genome assemblies of Zophobas morio and Tenebrio molitor.</title>
        <authorList>
            <person name="Kaur S."/>
            <person name="Stinson S.A."/>
            <person name="diCenzo G.C."/>
        </authorList>
    </citation>
    <scope>NUCLEOTIDE SEQUENCE</scope>
    <source>
        <strain evidence="2">QUZm001</strain>
    </source>
</reference>
<sequence length="107" mass="11889">MLIQTDSKAPSFEPKEIALIKTKSRAVKVRHVRHLPAEKRQLPHPPSDSSSGLPSEARQVPERSRSEINYARLPHARTSPAACVCMYPATLFLRNVKCSVCCLIVPS</sequence>
<feature type="region of interest" description="Disordered" evidence="1">
    <location>
        <begin position="33"/>
        <end position="71"/>
    </location>
</feature>
<evidence type="ECO:0000313" key="2">
    <source>
        <dbReference type="EMBL" id="KAJ3650554.1"/>
    </source>
</evidence>
<evidence type="ECO:0000256" key="1">
    <source>
        <dbReference type="SAM" id="MobiDB-lite"/>
    </source>
</evidence>
<keyword evidence="3" id="KW-1185">Reference proteome</keyword>
<dbReference type="EMBL" id="JALNTZ010000005">
    <property type="protein sequence ID" value="KAJ3650554.1"/>
    <property type="molecule type" value="Genomic_DNA"/>
</dbReference>
<proteinExistence type="predicted"/>
<name>A0AA38I839_9CUCU</name>
<dbReference type="AlphaFoldDB" id="A0AA38I839"/>